<protein>
    <submittedName>
        <fullName evidence="1">Uncharacterized protein</fullName>
    </submittedName>
</protein>
<organism evidence="1 2">
    <name type="scientific">Linum trigynum</name>
    <dbReference type="NCBI Taxonomy" id="586398"/>
    <lineage>
        <taxon>Eukaryota</taxon>
        <taxon>Viridiplantae</taxon>
        <taxon>Streptophyta</taxon>
        <taxon>Embryophyta</taxon>
        <taxon>Tracheophyta</taxon>
        <taxon>Spermatophyta</taxon>
        <taxon>Magnoliopsida</taxon>
        <taxon>eudicotyledons</taxon>
        <taxon>Gunneridae</taxon>
        <taxon>Pentapetalae</taxon>
        <taxon>rosids</taxon>
        <taxon>fabids</taxon>
        <taxon>Malpighiales</taxon>
        <taxon>Linaceae</taxon>
        <taxon>Linum</taxon>
    </lineage>
</organism>
<keyword evidence="2" id="KW-1185">Reference proteome</keyword>
<dbReference type="Proteomes" id="UP001497516">
    <property type="component" value="Chromosome 6"/>
</dbReference>
<evidence type="ECO:0000313" key="2">
    <source>
        <dbReference type="Proteomes" id="UP001497516"/>
    </source>
</evidence>
<accession>A0AAV2FFD3</accession>
<dbReference type="EMBL" id="OZ034819">
    <property type="protein sequence ID" value="CAL1396978.1"/>
    <property type="molecule type" value="Genomic_DNA"/>
</dbReference>
<gene>
    <name evidence="1" type="ORF">LTRI10_LOCUS37310</name>
</gene>
<proteinExistence type="predicted"/>
<reference evidence="1 2" key="1">
    <citation type="submission" date="2024-04" db="EMBL/GenBank/DDBJ databases">
        <authorList>
            <person name="Fracassetti M."/>
        </authorList>
    </citation>
    <scope>NUCLEOTIDE SEQUENCE [LARGE SCALE GENOMIC DNA]</scope>
</reference>
<dbReference type="AlphaFoldDB" id="A0AAV2FFD3"/>
<sequence>MTRNSKKHTFRNLANNFAEDALSESSDVSSDFEVHFEDSDYDLMDKEDDLIYDNYVDGEVEAGNGFDFQLEGASNPQSPVAYDDDIAYDGDGELTHVVEDGSEMMDFLSSMQKRI</sequence>
<evidence type="ECO:0000313" key="1">
    <source>
        <dbReference type="EMBL" id="CAL1396978.1"/>
    </source>
</evidence>
<name>A0AAV2FFD3_9ROSI</name>